<accession>A0A6P3QMC0</accession>
<dbReference type="AlphaFoldDB" id="A0A6P3QMC0"/>
<dbReference type="RefSeq" id="XP_011367287.2">
    <property type="nucleotide sequence ID" value="XM_011368985.2"/>
</dbReference>
<evidence type="ECO:0000313" key="4">
    <source>
        <dbReference type="RefSeq" id="XP_011367287.2"/>
    </source>
</evidence>
<evidence type="ECO:0000256" key="1">
    <source>
        <dbReference type="SAM" id="MobiDB-lite"/>
    </source>
</evidence>
<dbReference type="PANTHER" id="PTHR31831">
    <property type="entry name" value="HYPOTHETICAL PROTEIN LOC689065"/>
    <property type="match status" value="1"/>
</dbReference>
<dbReference type="CTD" id="103109666"/>
<dbReference type="InterPro" id="IPR027990">
    <property type="entry name" value="DUF4633"/>
</dbReference>
<reference evidence="4" key="1">
    <citation type="submission" date="2025-08" db="UniProtKB">
        <authorList>
            <consortium name="RefSeq"/>
        </authorList>
    </citation>
    <scope>IDENTIFICATION</scope>
    <source>
        <tissue evidence="4">Kidney</tissue>
    </source>
</reference>
<dbReference type="Proteomes" id="UP000515202">
    <property type="component" value="Unplaced"/>
</dbReference>
<gene>
    <name evidence="4" type="primary">CUNH11orf86</name>
</gene>
<organism evidence="3 4">
    <name type="scientific">Pteropus vampyrus</name>
    <name type="common">Large flying fox</name>
    <dbReference type="NCBI Taxonomy" id="132908"/>
    <lineage>
        <taxon>Eukaryota</taxon>
        <taxon>Metazoa</taxon>
        <taxon>Chordata</taxon>
        <taxon>Craniata</taxon>
        <taxon>Vertebrata</taxon>
        <taxon>Euteleostomi</taxon>
        <taxon>Mammalia</taxon>
        <taxon>Eutheria</taxon>
        <taxon>Laurasiatheria</taxon>
        <taxon>Chiroptera</taxon>
        <taxon>Yinpterochiroptera</taxon>
        <taxon>Pteropodoidea</taxon>
        <taxon>Pteropodidae</taxon>
        <taxon>Pteropodinae</taxon>
        <taxon>Pteropus</taxon>
    </lineage>
</organism>
<protein>
    <submittedName>
        <fullName evidence="4">Uncharacterized protein C11orf86 homolog isoform X2</fullName>
    </submittedName>
</protein>
<evidence type="ECO:0000313" key="3">
    <source>
        <dbReference type="Proteomes" id="UP000515202"/>
    </source>
</evidence>
<evidence type="ECO:0000256" key="2">
    <source>
        <dbReference type="SAM" id="SignalP"/>
    </source>
</evidence>
<dbReference type="GeneID" id="105298007"/>
<feature type="region of interest" description="Disordered" evidence="1">
    <location>
        <begin position="129"/>
        <end position="167"/>
    </location>
</feature>
<keyword evidence="2" id="KW-0732">Signal</keyword>
<name>A0A6P3QMC0_PTEVA</name>
<feature type="region of interest" description="Disordered" evidence="1">
    <location>
        <begin position="180"/>
        <end position="206"/>
    </location>
</feature>
<keyword evidence="3" id="KW-1185">Reference proteome</keyword>
<feature type="signal peptide" evidence="2">
    <location>
        <begin position="1"/>
        <end position="21"/>
    </location>
</feature>
<sequence length="263" mass="28498">MLLSVSVNLIILGWSYPVSQSSPVLLLSHLFSVSTERIGQPGLQEFQGGQGGVIREGCLEEAAGEGRKSSASFALEGGEMVVRVTQGCLAHVACPLIYGGHLSANLCPQVSSCQMSRRCQAIPKASDLPKAWRSPAPAASRTMGTGLHSQSLRGPRPSYGKLQEPWGKPLEGRLRRALSLRQGREKARASDRGPEGLDSPSQEQWLGGLGDTEQLVRAQQEGSRRWLRQYQQVRRRWESFVAIFPSVTLSLPASPQSPLGTTS</sequence>
<feature type="compositionally biased region" description="Basic and acidic residues" evidence="1">
    <location>
        <begin position="182"/>
        <end position="195"/>
    </location>
</feature>
<dbReference type="PANTHER" id="PTHR31831:SF1">
    <property type="entry name" value="RIKEN CDNA 2010003K11 GENE"/>
    <property type="match status" value="1"/>
</dbReference>
<proteinExistence type="predicted"/>
<dbReference type="Pfam" id="PF15464">
    <property type="entry name" value="DUF4633"/>
    <property type="match status" value="1"/>
</dbReference>
<feature type="chain" id="PRO_5027641246" evidence="2">
    <location>
        <begin position="22"/>
        <end position="263"/>
    </location>
</feature>
<dbReference type="KEGG" id="pvp:105298007"/>